<reference evidence="4 5" key="1">
    <citation type="submission" date="2018-10" db="EMBL/GenBank/DDBJ databases">
        <authorList>
            <consortium name="Molecular Microbiology and Infection Unit (UMMI)"/>
            <person name="Machado M."/>
        </authorList>
    </citation>
    <scope>NUCLEOTIDE SEQUENCE [LARGE SCALE GENOMIC DNA]</scope>
    <source>
        <strain evidence="4">FMV2238.02</strain>
    </source>
</reference>
<keyword evidence="4" id="KW-0378">Hydrolase</keyword>
<feature type="transmembrane region" description="Helical" evidence="2">
    <location>
        <begin position="12"/>
        <end position="41"/>
    </location>
</feature>
<feature type="coiled-coil region" evidence="1">
    <location>
        <begin position="214"/>
        <end position="246"/>
    </location>
</feature>
<keyword evidence="2" id="KW-0812">Transmembrane</keyword>
<name>A0A3P5XYI8_STRCB</name>
<accession>A0A3P5XYI8</accession>
<dbReference type="EMBL" id="UXEP01000010">
    <property type="protein sequence ID" value="VDC42390.1"/>
    <property type="molecule type" value="Genomic_DNA"/>
</dbReference>
<evidence type="ECO:0000256" key="1">
    <source>
        <dbReference type="SAM" id="Coils"/>
    </source>
</evidence>
<dbReference type="EC" id="3.4.21.-" evidence="4"/>
<keyword evidence="2" id="KW-0472">Membrane</keyword>
<dbReference type="Proteomes" id="UP000280759">
    <property type="component" value="Unassembled WGS sequence"/>
</dbReference>
<keyword evidence="4" id="KW-0645">Protease</keyword>
<feature type="transmembrane region" description="Helical" evidence="2">
    <location>
        <begin position="53"/>
        <end position="72"/>
    </location>
</feature>
<keyword evidence="1" id="KW-0175">Coiled coil</keyword>
<keyword evidence="5" id="KW-1185">Reference proteome</keyword>
<dbReference type="Pfam" id="PF05901">
    <property type="entry name" value="Excalibur"/>
    <property type="match status" value="1"/>
</dbReference>
<evidence type="ECO:0000313" key="5">
    <source>
        <dbReference type="Proteomes" id="UP000280759"/>
    </source>
</evidence>
<evidence type="ECO:0000259" key="3">
    <source>
        <dbReference type="SMART" id="SM00894"/>
    </source>
</evidence>
<sequence length="336" mass="37633" precursor="true">MKHKSCLTIIFYFTLGIIVLSVLLRLMPFILVAGIIGLWFYSKKRPNTKRKNVAIVATVIGLIGTIIMGVGLTNNSNKAKTITQTSSKTVMKPVAKKLAQQPKDSSSRDENRRIQEAKQALILLEQNTNRTNLEKAREALRQIKNSKHKEGLQKQFNNLEQSLYFTEAEAVIKELEVSKTKQLVESAKQKVNLISNANQRSSLIGRIDSVARVIEEQEIAVNDAEIAIQQLENNQIRDNIANAQTKVNFLSDGEKKSAFTNRINNVISSIETREAQEREAQTAAATQQQFAQSPQAPRTYYANCTEMRNAGVAPIQQGQPGYATYLDRDHDGWACE</sequence>
<proteinExistence type="predicted"/>
<evidence type="ECO:0000313" key="4">
    <source>
        <dbReference type="EMBL" id="VDC42390.1"/>
    </source>
</evidence>
<dbReference type="RefSeq" id="WP_125074113.1">
    <property type="nucleotide sequence ID" value="NZ_JAGQEU010000015.1"/>
</dbReference>
<dbReference type="SMART" id="SM00894">
    <property type="entry name" value="Excalibur"/>
    <property type="match status" value="1"/>
</dbReference>
<protein>
    <submittedName>
        <fullName evidence="4">Minor extracellular protease Epr</fullName>
        <ecNumber evidence="4">3.4.21.-</ecNumber>
    </submittedName>
</protein>
<evidence type="ECO:0000256" key="2">
    <source>
        <dbReference type="SAM" id="Phobius"/>
    </source>
</evidence>
<dbReference type="AlphaFoldDB" id="A0A3P5XYI8"/>
<dbReference type="InterPro" id="IPR008613">
    <property type="entry name" value="Excalibur_Ca-bd_domain"/>
</dbReference>
<feature type="domain" description="Excalibur calcium-binding" evidence="3">
    <location>
        <begin position="300"/>
        <end position="336"/>
    </location>
</feature>
<keyword evidence="2" id="KW-1133">Transmembrane helix</keyword>
<feature type="coiled-coil region" evidence="1">
    <location>
        <begin position="107"/>
        <end position="169"/>
    </location>
</feature>
<gene>
    <name evidence="4" type="primary">epr</name>
    <name evidence="4" type="ORF">FMV2238Y02_08330</name>
</gene>
<organism evidence="4 5">
    <name type="scientific">Streptococcus canis</name>
    <dbReference type="NCBI Taxonomy" id="1329"/>
    <lineage>
        <taxon>Bacteria</taxon>
        <taxon>Bacillati</taxon>
        <taxon>Bacillota</taxon>
        <taxon>Bacilli</taxon>
        <taxon>Lactobacillales</taxon>
        <taxon>Streptococcaceae</taxon>
        <taxon>Streptococcus</taxon>
    </lineage>
</organism>
<dbReference type="GO" id="GO:0006508">
    <property type="term" value="P:proteolysis"/>
    <property type="evidence" value="ECO:0007669"/>
    <property type="project" value="UniProtKB-KW"/>
</dbReference>
<dbReference type="GO" id="GO:0008233">
    <property type="term" value="F:peptidase activity"/>
    <property type="evidence" value="ECO:0007669"/>
    <property type="project" value="UniProtKB-KW"/>
</dbReference>